<dbReference type="Gene3D" id="2.40.10.10">
    <property type="entry name" value="Trypsin-like serine proteases"/>
    <property type="match status" value="2"/>
</dbReference>
<dbReference type="GO" id="GO:0006508">
    <property type="term" value="P:proteolysis"/>
    <property type="evidence" value="ECO:0007669"/>
    <property type="project" value="UniProtKB-KW"/>
</dbReference>
<sequence length="223" mass="22474">MTRSLLKVVAAAALACGPVSVGAGAAAGVPQLPLPPIGGGSGIAIDDEAECTLTTIGHDTAGRLVGLTAGHCGEPGARVTSVTYPSYGVLGRFVYADHALDYAVIEFDAARVVPAREVGGFLIDGLGAPARFPDVVCKKGRTTGHTCGVAWGDMTGDSSDTWTQMCVLKGDSGAPVVIGSTLVGMVNAYLGMGCLGPEVGTDINAILTDIDSRNDVGAGFRPI</sequence>
<organism evidence="2 3">
    <name type="scientific">Nocardia gamkensis</name>
    <dbReference type="NCBI Taxonomy" id="352869"/>
    <lineage>
        <taxon>Bacteria</taxon>
        <taxon>Bacillati</taxon>
        <taxon>Actinomycetota</taxon>
        <taxon>Actinomycetes</taxon>
        <taxon>Mycobacteriales</taxon>
        <taxon>Nocardiaceae</taxon>
        <taxon>Nocardia</taxon>
    </lineage>
</organism>
<dbReference type="RefSeq" id="WP_062974148.1">
    <property type="nucleotide sequence ID" value="NZ_JAAXOS010000009.1"/>
</dbReference>
<keyword evidence="3" id="KW-1185">Reference proteome</keyword>
<dbReference type="EMBL" id="JAAXOS010000009">
    <property type="protein sequence ID" value="NKY28621.1"/>
    <property type="molecule type" value="Genomic_DNA"/>
</dbReference>
<keyword evidence="2" id="KW-0645">Protease</keyword>
<name>A0A7X6L6B6_9NOCA</name>
<keyword evidence="1" id="KW-0732">Signal</keyword>
<evidence type="ECO:0000313" key="3">
    <source>
        <dbReference type="Proteomes" id="UP000540698"/>
    </source>
</evidence>
<reference evidence="2 3" key="1">
    <citation type="submission" date="2020-04" db="EMBL/GenBank/DDBJ databases">
        <title>MicrobeNet Type strains.</title>
        <authorList>
            <person name="Nicholson A.C."/>
        </authorList>
    </citation>
    <scope>NUCLEOTIDE SEQUENCE [LARGE SCALE GENOMIC DNA]</scope>
    <source>
        <strain evidence="2 3">DSM 44956</strain>
    </source>
</reference>
<dbReference type="GO" id="GO:0008233">
    <property type="term" value="F:peptidase activity"/>
    <property type="evidence" value="ECO:0007669"/>
    <property type="project" value="UniProtKB-KW"/>
</dbReference>
<evidence type="ECO:0000313" key="2">
    <source>
        <dbReference type="EMBL" id="NKY28621.1"/>
    </source>
</evidence>
<comment type="caution">
    <text evidence="2">The sequence shown here is derived from an EMBL/GenBank/DDBJ whole genome shotgun (WGS) entry which is preliminary data.</text>
</comment>
<accession>A0A7X6L6B6</accession>
<dbReference type="InterPro" id="IPR009003">
    <property type="entry name" value="Peptidase_S1_PA"/>
</dbReference>
<protein>
    <submittedName>
        <fullName evidence="2">Serine protease</fullName>
    </submittedName>
</protein>
<keyword evidence="2" id="KW-0378">Hydrolase</keyword>
<dbReference type="AlphaFoldDB" id="A0A7X6L6B6"/>
<gene>
    <name evidence="2" type="ORF">HGB38_20715</name>
</gene>
<dbReference type="InterPro" id="IPR043504">
    <property type="entry name" value="Peptidase_S1_PA_chymotrypsin"/>
</dbReference>
<proteinExistence type="predicted"/>
<dbReference type="Proteomes" id="UP000540698">
    <property type="component" value="Unassembled WGS sequence"/>
</dbReference>
<feature type="signal peptide" evidence="1">
    <location>
        <begin position="1"/>
        <end position="25"/>
    </location>
</feature>
<evidence type="ECO:0000256" key="1">
    <source>
        <dbReference type="SAM" id="SignalP"/>
    </source>
</evidence>
<dbReference type="SUPFAM" id="SSF50494">
    <property type="entry name" value="Trypsin-like serine proteases"/>
    <property type="match status" value="1"/>
</dbReference>
<feature type="chain" id="PRO_5031099906" evidence="1">
    <location>
        <begin position="26"/>
        <end position="223"/>
    </location>
</feature>